<dbReference type="InterPro" id="IPR022385">
    <property type="entry name" value="Rhs_assc_core"/>
</dbReference>
<organism evidence="1 2">
    <name type="scientific">Mariniflexile ostreae</name>
    <dbReference type="NCBI Taxonomy" id="1520892"/>
    <lineage>
        <taxon>Bacteria</taxon>
        <taxon>Pseudomonadati</taxon>
        <taxon>Bacteroidota</taxon>
        <taxon>Flavobacteriia</taxon>
        <taxon>Flavobacteriales</taxon>
        <taxon>Flavobacteriaceae</taxon>
        <taxon>Mariniflexile</taxon>
    </lineage>
</organism>
<dbReference type="InterPro" id="IPR050708">
    <property type="entry name" value="T6SS_VgrG/RHS"/>
</dbReference>
<gene>
    <name evidence="1" type="ORF">ACFFU9_12275</name>
</gene>
<dbReference type="PANTHER" id="PTHR32305">
    <property type="match status" value="1"/>
</dbReference>
<proteinExistence type="predicted"/>
<dbReference type="Proteomes" id="UP001589585">
    <property type="component" value="Unassembled WGS sequence"/>
</dbReference>
<dbReference type="PANTHER" id="PTHR32305:SF15">
    <property type="entry name" value="PROTEIN RHSA-RELATED"/>
    <property type="match status" value="1"/>
</dbReference>
<dbReference type="Gene3D" id="2.180.10.10">
    <property type="entry name" value="RHS repeat-associated core"/>
    <property type="match status" value="1"/>
</dbReference>
<dbReference type="RefSeq" id="WP_379861751.1">
    <property type="nucleotide sequence ID" value="NZ_JBHMFC010000077.1"/>
</dbReference>
<keyword evidence="2" id="KW-1185">Reference proteome</keyword>
<dbReference type="EMBL" id="JBHMFC010000077">
    <property type="protein sequence ID" value="MFB9057517.1"/>
    <property type="molecule type" value="Genomic_DNA"/>
</dbReference>
<sequence>MFNGKELDRETNLSYYGARYLDMKTSLWLSVDPLAEKMPSFGGYVYAFNNPVRFIDPDGMEPDDWYLNLDNGNYEWHDGSADKAGYWNLGTSTDVAVGKGYSLQNNGAFSDNNTGRSYGKGDELAVGKTGSFIQSNGTFFEETQTWVNHNKSDLLTFADDLKTAGNVIAVGGYGAAVVGSAVAGVGAAPGAAIAGIGNGVGLTGSLLEFGVNLMTEDYGNAGENAAFMIGGQAIDMTFDRILPGPTPNISNDAYHILKQNFTTIKPIIIENAYEQKKQK</sequence>
<name>A0ABV5FDI4_9FLAO</name>
<accession>A0ABV5FDI4</accession>
<protein>
    <submittedName>
        <fullName evidence="1">RHS repeat-associated core domain-containing protein</fullName>
    </submittedName>
</protein>
<evidence type="ECO:0000313" key="1">
    <source>
        <dbReference type="EMBL" id="MFB9057517.1"/>
    </source>
</evidence>
<reference evidence="1 2" key="1">
    <citation type="submission" date="2024-09" db="EMBL/GenBank/DDBJ databases">
        <authorList>
            <person name="Sun Q."/>
            <person name="Mori K."/>
        </authorList>
    </citation>
    <scope>NUCLEOTIDE SEQUENCE [LARGE SCALE GENOMIC DNA]</scope>
    <source>
        <strain evidence="1 2">CECT 8622</strain>
    </source>
</reference>
<dbReference type="NCBIfam" id="TIGR03696">
    <property type="entry name" value="Rhs_assc_core"/>
    <property type="match status" value="1"/>
</dbReference>
<evidence type="ECO:0000313" key="2">
    <source>
        <dbReference type="Proteomes" id="UP001589585"/>
    </source>
</evidence>
<comment type="caution">
    <text evidence="1">The sequence shown here is derived from an EMBL/GenBank/DDBJ whole genome shotgun (WGS) entry which is preliminary data.</text>
</comment>